<name>A0A4R5B1X0_9ACTN</name>
<keyword evidence="2" id="KW-0378">Hydrolase</keyword>
<dbReference type="GO" id="GO:0016020">
    <property type="term" value="C:membrane"/>
    <property type="evidence" value="ECO:0007669"/>
    <property type="project" value="TreeGrafter"/>
</dbReference>
<dbReference type="GO" id="GO:0046872">
    <property type="term" value="F:metal ion binding"/>
    <property type="evidence" value="ECO:0007669"/>
    <property type="project" value="UniProtKB-KW"/>
</dbReference>
<dbReference type="GO" id="GO:0016810">
    <property type="term" value="F:hydrolase activity, acting on carbon-nitrogen (but not peptide) bonds"/>
    <property type="evidence" value="ECO:0007669"/>
    <property type="project" value="InterPro"/>
</dbReference>
<dbReference type="EMBL" id="SMKU01000160">
    <property type="protein sequence ID" value="TDD80068.1"/>
    <property type="molecule type" value="Genomic_DNA"/>
</dbReference>
<dbReference type="Proteomes" id="UP000294513">
    <property type="component" value="Unassembled WGS sequence"/>
</dbReference>
<evidence type="ECO:0000259" key="4">
    <source>
        <dbReference type="PROSITE" id="PS51677"/>
    </source>
</evidence>
<organism evidence="5 6">
    <name type="scientific">Actinomadura rubrisoli</name>
    <dbReference type="NCBI Taxonomy" id="2530368"/>
    <lineage>
        <taxon>Bacteria</taxon>
        <taxon>Bacillati</taxon>
        <taxon>Actinomycetota</taxon>
        <taxon>Actinomycetes</taxon>
        <taxon>Streptosporangiales</taxon>
        <taxon>Thermomonosporaceae</taxon>
        <taxon>Actinomadura</taxon>
    </lineage>
</organism>
<dbReference type="AlphaFoldDB" id="A0A4R5B1X0"/>
<gene>
    <name evidence="5" type="ORF">E1298_26570</name>
</gene>
<accession>A0A4R5B1X0</accession>
<proteinExistence type="predicted"/>
<evidence type="ECO:0000313" key="6">
    <source>
        <dbReference type="Proteomes" id="UP000294513"/>
    </source>
</evidence>
<dbReference type="OrthoDB" id="3521160at2"/>
<feature type="region of interest" description="Disordered" evidence="3">
    <location>
        <begin position="1"/>
        <end position="56"/>
    </location>
</feature>
<keyword evidence="6" id="KW-1185">Reference proteome</keyword>
<dbReference type="CDD" id="cd10917">
    <property type="entry name" value="CE4_NodB_like_6s_7s"/>
    <property type="match status" value="1"/>
</dbReference>
<dbReference type="GO" id="GO:0005975">
    <property type="term" value="P:carbohydrate metabolic process"/>
    <property type="evidence" value="ECO:0007669"/>
    <property type="project" value="InterPro"/>
</dbReference>
<feature type="domain" description="NodB homology" evidence="4">
    <location>
        <begin position="341"/>
        <end position="517"/>
    </location>
</feature>
<reference evidence="5 6" key="1">
    <citation type="submission" date="2019-03" db="EMBL/GenBank/DDBJ databases">
        <title>Draft genome sequences of novel Actinobacteria.</title>
        <authorList>
            <person name="Sahin N."/>
            <person name="Ay H."/>
            <person name="Saygin H."/>
        </authorList>
    </citation>
    <scope>NUCLEOTIDE SEQUENCE [LARGE SCALE GENOMIC DNA]</scope>
    <source>
        <strain evidence="5 6">H3C3</strain>
    </source>
</reference>
<sequence>MSEDGCHGQSHPKGQRLAKSPPARVKTPAARPSDGESWPRRAYAGQPVGSSQDRTSVARWGNSSMNPWTRGVAAATAALAAVLPPAGCAVHAEHRSRPTADGTTVHTVDPAAVPGTTAVTRVEQDATRRLYAAYPRIPGADPLTRRLAAAVGEAIRHFAADTADSAPLPGGGTPELNVQWSLTAASDQVVGVRLVTWQFLGSSGGESRQTFWYDVATRAVHASADLVNGRDGLGALAEHVRDRLGSRANPAQVRADAQTFPSLAFNEAGDLVAEFSDYTVAPGSAGRVAVAVDRAAHDPMLSAFGRRARDAALTVRPHPALMSGDPASRPSPPRVDCARAKCVALTFDDGPSAYTREMLRAFAVHRARATFFVVGDNAAADPGLLRQAATAGHEIGNHTQSHRDLTRLPTMQINSDVQRTQDVLRGALGWCPTLLRPPYGATNSTVAGVAKSLDLVQVLWNVDSQDWREREAKAVADRVVRQARPGAVILLHDGHKPTADAMPDVLKRLAGQGYTFVTVTELMGGRTVPLGGQYSG</sequence>
<evidence type="ECO:0000313" key="5">
    <source>
        <dbReference type="EMBL" id="TDD80068.1"/>
    </source>
</evidence>
<dbReference type="Pfam" id="PF01522">
    <property type="entry name" value="Polysacc_deac_1"/>
    <property type="match status" value="1"/>
</dbReference>
<dbReference type="InterPro" id="IPR002509">
    <property type="entry name" value="NODB_dom"/>
</dbReference>
<dbReference type="PANTHER" id="PTHR10587:SF133">
    <property type="entry name" value="CHITIN DEACETYLASE 1-RELATED"/>
    <property type="match status" value="1"/>
</dbReference>
<dbReference type="Gene3D" id="3.20.20.370">
    <property type="entry name" value="Glycoside hydrolase/deacetylase"/>
    <property type="match status" value="1"/>
</dbReference>
<evidence type="ECO:0000256" key="1">
    <source>
        <dbReference type="ARBA" id="ARBA00022723"/>
    </source>
</evidence>
<protein>
    <submittedName>
        <fullName evidence="5">Polysaccharide deacetylase family protein</fullName>
    </submittedName>
</protein>
<evidence type="ECO:0000256" key="3">
    <source>
        <dbReference type="SAM" id="MobiDB-lite"/>
    </source>
</evidence>
<dbReference type="InterPro" id="IPR011330">
    <property type="entry name" value="Glyco_hydro/deAcase_b/a-brl"/>
</dbReference>
<keyword evidence="1" id="KW-0479">Metal-binding</keyword>
<dbReference type="PROSITE" id="PS51677">
    <property type="entry name" value="NODB"/>
    <property type="match status" value="1"/>
</dbReference>
<dbReference type="InterPro" id="IPR050248">
    <property type="entry name" value="Polysacc_deacetylase_ArnD"/>
</dbReference>
<dbReference type="PANTHER" id="PTHR10587">
    <property type="entry name" value="GLYCOSYL TRANSFERASE-RELATED"/>
    <property type="match status" value="1"/>
</dbReference>
<dbReference type="SUPFAM" id="SSF88713">
    <property type="entry name" value="Glycoside hydrolase/deacetylase"/>
    <property type="match status" value="1"/>
</dbReference>
<comment type="caution">
    <text evidence="5">The sequence shown here is derived from an EMBL/GenBank/DDBJ whole genome shotgun (WGS) entry which is preliminary data.</text>
</comment>
<evidence type="ECO:0000256" key="2">
    <source>
        <dbReference type="ARBA" id="ARBA00022801"/>
    </source>
</evidence>